<dbReference type="Pfam" id="PF23714">
    <property type="entry name" value="Rv3627c_N"/>
    <property type="match status" value="1"/>
</dbReference>
<accession>A0ABQ4V608</accession>
<keyword evidence="2" id="KW-0378">Hydrolase</keyword>
<comment type="similarity">
    <text evidence="1">Belongs to the peptidase S13 family.</text>
</comment>
<dbReference type="Proteomes" id="UP001060504">
    <property type="component" value="Unassembled WGS sequence"/>
</dbReference>
<dbReference type="InterPro" id="IPR012338">
    <property type="entry name" value="Beta-lactam/transpept-like"/>
</dbReference>
<keyword evidence="4" id="KW-0121">Carboxypeptidase</keyword>
<comment type="caution">
    <text evidence="4">The sequence shown here is derived from an EMBL/GenBank/DDBJ whole genome shotgun (WGS) entry which is preliminary data.</text>
</comment>
<gene>
    <name evidence="4" type="primary">dacB</name>
    <name evidence="4" type="ORF">NGTWS1702_01020</name>
</gene>
<dbReference type="InterPro" id="IPR056340">
    <property type="entry name" value="Rv3627c-like_N"/>
</dbReference>
<feature type="domain" description="Carboxypeptidase Rv3627c-like N-terminal" evidence="3">
    <location>
        <begin position="1"/>
        <end position="47"/>
    </location>
</feature>
<dbReference type="Pfam" id="PF02113">
    <property type="entry name" value="Peptidase_S13"/>
    <property type="match status" value="2"/>
</dbReference>
<dbReference type="PANTHER" id="PTHR30023:SF0">
    <property type="entry name" value="PENICILLIN-SENSITIVE CARBOXYPEPTIDASE A"/>
    <property type="match status" value="1"/>
</dbReference>
<reference evidence="4 5" key="1">
    <citation type="submission" date="2021-08" db="EMBL/GenBank/DDBJ databases">
        <title>Draft genome sequence of Mycolicibacterium sp. NGTWS1702 strain.</title>
        <authorList>
            <person name="Matsumoto M."/>
            <person name="Tang B.C.C."/>
            <person name="Machida Y."/>
            <person name="Matoyama H."/>
            <person name="Kishihara T."/>
            <person name="Sato S."/>
            <person name="Kondo I."/>
            <person name="Sano M."/>
            <person name="Kato G."/>
        </authorList>
    </citation>
    <scope>NUCLEOTIDE SEQUENCE [LARGE SCALE GENOMIC DNA]</scope>
    <source>
        <strain evidence="4 5">NGTWSNA01</strain>
    </source>
</reference>
<evidence type="ECO:0000259" key="3">
    <source>
        <dbReference type="Pfam" id="PF23714"/>
    </source>
</evidence>
<keyword evidence="5" id="KW-1185">Reference proteome</keyword>
<evidence type="ECO:0000256" key="1">
    <source>
        <dbReference type="ARBA" id="ARBA00006096"/>
    </source>
</evidence>
<dbReference type="SUPFAM" id="SSF56601">
    <property type="entry name" value="beta-lactamase/transpeptidase-like"/>
    <property type="match status" value="1"/>
</dbReference>
<protein>
    <submittedName>
        <fullName evidence="4">D-alanyl-D-alanine carboxypeptidase</fullName>
    </submittedName>
</protein>
<dbReference type="PANTHER" id="PTHR30023">
    <property type="entry name" value="D-ALANYL-D-ALANINE CARBOXYPEPTIDASE"/>
    <property type="match status" value="1"/>
</dbReference>
<evidence type="ECO:0000313" key="5">
    <source>
        <dbReference type="Proteomes" id="UP001060504"/>
    </source>
</evidence>
<dbReference type="EMBL" id="BPRH01000104">
    <property type="protein sequence ID" value="GJF08345.1"/>
    <property type="molecule type" value="Genomic_DNA"/>
</dbReference>
<dbReference type="GO" id="GO:0004180">
    <property type="term" value="F:carboxypeptidase activity"/>
    <property type="evidence" value="ECO:0007669"/>
    <property type="project" value="UniProtKB-KW"/>
</dbReference>
<dbReference type="Gene3D" id="3.50.80.20">
    <property type="entry name" value="D-Ala-D-Ala carboxypeptidase C, peptidase S13"/>
    <property type="match status" value="1"/>
</dbReference>
<dbReference type="InterPro" id="IPR000667">
    <property type="entry name" value="Peptidase_S13"/>
</dbReference>
<name>A0ABQ4V608_9MYCO</name>
<evidence type="ECO:0000256" key="2">
    <source>
        <dbReference type="ARBA" id="ARBA00022801"/>
    </source>
</evidence>
<sequence length="449" mass="45777">MAVGVAVLLLVAVVVAAAALLTRGDSSESLTVEPAPAPATAAPAVVPVAESADTPTADGLAAVLAPVLADPNLGRFTARVADALTGEQIWAQGAAVPMQPASTNKVLTSAAALLTLDRDARLTTRVLAGEQPGVVVLVGGGDQTLSAAPRDEDTWYRDAARIVDLADQVRRSGITVKAVQVDTSLYSGPTLAPGWDPLDIDGGDIAPMESVMLDGGRTQPVSVESRRSKMPALDAGRALAVALRVDPANVTVSSSAAPGAEGKEIASVQSPPLIERLRDMMSFSDNVMAESIGREVAAKLKQPQSFDGATRAVLSTLGGADIDISGARLFDSSGLSVDDRLTAKTLDEVINAAAGDAQPHLRPLVELLPIAGGSGTLSNRYLDTDEGRAAAGYLRAKTGSLTGTNSLAGIVTDESGRVLTFALLSNDAGPSGRTALDAFAATLRSCGCT</sequence>
<dbReference type="PRINTS" id="PR00922">
    <property type="entry name" value="DADACBPTASE3"/>
</dbReference>
<evidence type="ECO:0000313" key="4">
    <source>
        <dbReference type="EMBL" id="GJF08345.1"/>
    </source>
</evidence>
<keyword evidence="4" id="KW-0645">Protease</keyword>
<organism evidence="4 5">
    <name type="scientific">Mycolicibacterium cyprinidarum</name>
    <dbReference type="NCBI Taxonomy" id="2860311"/>
    <lineage>
        <taxon>Bacteria</taxon>
        <taxon>Bacillati</taxon>
        <taxon>Actinomycetota</taxon>
        <taxon>Actinomycetes</taxon>
        <taxon>Mycobacteriales</taxon>
        <taxon>Mycobacteriaceae</taxon>
        <taxon>Mycolicibacterium</taxon>
    </lineage>
</organism>
<dbReference type="NCBIfam" id="TIGR00666">
    <property type="entry name" value="PBP4"/>
    <property type="match status" value="1"/>
</dbReference>
<proteinExistence type="inferred from homology"/>
<dbReference type="Gene3D" id="3.40.710.10">
    <property type="entry name" value="DD-peptidase/beta-lactamase superfamily"/>
    <property type="match status" value="2"/>
</dbReference>